<dbReference type="GO" id="GO:0006633">
    <property type="term" value="P:fatty acid biosynthetic process"/>
    <property type="evidence" value="ECO:0007669"/>
    <property type="project" value="UniProtKB-UniPathway"/>
</dbReference>
<protein>
    <submittedName>
        <fullName evidence="3">Probable malonyl-CoA-acyl carrier protein transacylase, mitochondrial</fullName>
    </submittedName>
</protein>
<dbReference type="PANTHER" id="PTHR47170">
    <property type="entry name" value="MALONYL-COA ACP TRANSACYLASE, ACP-BINDING"/>
    <property type="match status" value="1"/>
</dbReference>
<feature type="domain" description="Malonyl-CoA:ACP transacylase (MAT)" evidence="1">
    <location>
        <begin position="86"/>
        <end position="392"/>
    </location>
</feature>
<accession>A0A8B8IU32</accession>
<dbReference type="SUPFAM" id="SSF52151">
    <property type="entry name" value="FabD/lysophospholipase-like"/>
    <property type="match status" value="1"/>
</dbReference>
<dbReference type="Proteomes" id="UP001652626">
    <property type="component" value="Chromosome 2"/>
</dbReference>
<keyword evidence="2" id="KW-1185">Reference proteome</keyword>
<dbReference type="GO" id="GO:0016740">
    <property type="term" value="F:transferase activity"/>
    <property type="evidence" value="ECO:0007669"/>
    <property type="project" value="InterPro"/>
</dbReference>
<dbReference type="PANTHER" id="PTHR47170:SF2">
    <property type="entry name" value="MALONYL-COA:ACP TRANSACYLASE (MAT) DOMAIN-CONTAINING PROTEIN"/>
    <property type="match status" value="1"/>
</dbReference>
<evidence type="ECO:0000259" key="1">
    <source>
        <dbReference type="SMART" id="SM00827"/>
    </source>
</evidence>
<dbReference type="InterPro" id="IPR001227">
    <property type="entry name" value="Ac_transferase_dom_sf"/>
</dbReference>
<reference evidence="3" key="2">
    <citation type="submission" date="2025-08" db="UniProtKB">
        <authorList>
            <consortium name="RefSeq"/>
        </authorList>
    </citation>
    <scope>IDENTIFICATION</scope>
    <source>
        <tissue evidence="3">Whole body</tissue>
    </source>
</reference>
<proteinExistence type="predicted"/>
<evidence type="ECO:0000313" key="2">
    <source>
        <dbReference type="Proteomes" id="UP001652626"/>
    </source>
</evidence>
<dbReference type="SUPFAM" id="SSF55048">
    <property type="entry name" value="Probable ACP-binding domain of malonyl-CoA ACP transacylase"/>
    <property type="match status" value="1"/>
</dbReference>
<sequence length="392" mass="42337">MKSLLSRAIYHTGQRSLKRLVNSKAGNINENKTPLRRLLQDASAFAEVGAVTPAEGELEWATQPYTINSKKETTSYIDPKDTTVLLFPGQGSQHVGMGRRLLEVPAAKDLYELAASIVGWDVGRVCREGPEDELQRRCQTAVMVTSLGALELARETRPGAVERVRAVAGFSLGEISALVFAGSLPFEQALRLVELRAAAMEAAARERSGGMLTVWLTPDATLARLLAAARQHAVSSDLPDPVCQIANYLFPGCKVLAGDEAALRFVEKEGRAFGVRRSARVRVAGAFHTALMARAELAVRDALRLCDVSAPRVRVVSCVDARACGDAAAVRRRVARLTAAPVRWEQTLHALYARPRDAAQPLTLALGPGGALRSTLKLVNARAWDCSLQVDV</sequence>
<name>A0A8B8IU32_VANTA</name>
<dbReference type="OMA" id="AANYNCP"/>
<dbReference type="OrthoDB" id="541883at2759"/>
<organism evidence="2 3">
    <name type="scientific">Vanessa tameamea</name>
    <name type="common">Kamehameha butterfly</name>
    <dbReference type="NCBI Taxonomy" id="334116"/>
    <lineage>
        <taxon>Eukaryota</taxon>
        <taxon>Metazoa</taxon>
        <taxon>Ecdysozoa</taxon>
        <taxon>Arthropoda</taxon>
        <taxon>Hexapoda</taxon>
        <taxon>Insecta</taxon>
        <taxon>Pterygota</taxon>
        <taxon>Neoptera</taxon>
        <taxon>Endopterygota</taxon>
        <taxon>Lepidoptera</taxon>
        <taxon>Glossata</taxon>
        <taxon>Ditrysia</taxon>
        <taxon>Papilionoidea</taxon>
        <taxon>Nymphalidae</taxon>
        <taxon>Nymphalinae</taxon>
        <taxon>Vanessa</taxon>
    </lineage>
</organism>
<dbReference type="GeneID" id="113403682"/>
<dbReference type="Gene3D" id="3.40.366.10">
    <property type="entry name" value="Malonyl-Coenzyme A Acyl Carrier Protein, domain 2"/>
    <property type="match status" value="1"/>
</dbReference>
<dbReference type="InterPro" id="IPR052760">
    <property type="entry name" value="Mitochondrial_malonyltrans"/>
</dbReference>
<dbReference type="InterPro" id="IPR014043">
    <property type="entry name" value="Acyl_transferase_dom"/>
</dbReference>
<dbReference type="Gene3D" id="3.30.70.250">
    <property type="entry name" value="Malonyl-CoA ACP transacylase, ACP-binding"/>
    <property type="match status" value="1"/>
</dbReference>
<dbReference type="UniPathway" id="UPA00094"/>
<dbReference type="InterPro" id="IPR016035">
    <property type="entry name" value="Acyl_Trfase/lysoPLipase"/>
</dbReference>
<dbReference type="AlphaFoldDB" id="A0A8B8IU32"/>
<dbReference type="RefSeq" id="XP_026500047.2">
    <property type="nucleotide sequence ID" value="XM_026644262.2"/>
</dbReference>
<dbReference type="InterPro" id="IPR016036">
    <property type="entry name" value="Malonyl_transacylase_ACP-bd"/>
</dbReference>
<dbReference type="SMART" id="SM00827">
    <property type="entry name" value="PKS_AT"/>
    <property type="match status" value="1"/>
</dbReference>
<dbReference type="Pfam" id="PF00698">
    <property type="entry name" value="Acyl_transf_1"/>
    <property type="match status" value="1"/>
</dbReference>
<reference evidence="2" key="1">
    <citation type="submission" date="2025-05" db="UniProtKB">
        <authorList>
            <consortium name="RefSeq"/>
        </authorList>
    </citation>
    <scope>NUCLEOTIDE SEQUENCE [LARGE SCALE GENOMIC DNA]</scope>
</reference>
<evidence type="ECO:0000313" key="3">
    <source>
        <dbReference type="RefSeq" id="XP_026500047.2"/>
    </source>
</evidence>
<gene>
    <name evidence="3" type="primary">LOC113403682</name>
</gene>